<dbReference type="SUPFAM" id="SSF55205">
    <property type="entry name" value="EPT/RTPC-like"/>
    <property type="match status" value="1"/>
</dbReference>
<comment type="similarity">
    <text evidence="2">Belongs to the EPSP synthase family.</text>
</comment>
<keyword evidence="7" id="KW-0057">Aromatic amino acid biosynthesis</keyword>
<dbReference type="GO" id="GO:0009423">
    <property type="term" value="P:chorismate biosynthetic process"/>
    <property type="evidence" value="ECO:0007669"/>
    <property type="project" value="UniProtKB-UniPathway"/>
</dbReference>
<dbReference type="GO" id="GO:0008652">
    <property type="term" value="P:amino acid biosynthetic process"/>
    <property type="evidence" value="ECO:0007669"/>
    <property type="project" value="UniProtKB-KW"/>
</dbReference>
<dbReference type="FunFam" id="3.65.10.10:FF:000005">
    <property type="entry name" value="3-phosphoshikimate 1-carboxyvinyltransferase"/>
    <property type="match status" value="1"/>
</dbReference>
<dbReference type="PIRSF" id="PIRSF000505">
    <property type="entry name" value="EPSPS"/>
    <property type="match status" value="1"/>
</dbReference>
<sequence length="437" mass="46027">MSGDTQSSVTKINPLRGEILIPGDKSITHRAIILSALAQGRSKILGYLPSEDCEATLRAFKAMGIRISSELERGIPCLVVNGKGLQGLSEPENVIDCGNSGTTMRLMTGLLSAQPFFSVLTGDASLRLRPMARVMKPIREMGGEIHARANGNKAPLAISGTALSPIEYKLPIASAQVKSAILLAGLRVSGTTTVIEPGPCRDHTERMFQSFGISFKKEGNALSVSGGADFAGRSIEVPGDISSAAFFLVAGSIIPGSEIKLCNVGVNPTRAAVLNILKKMGADIDLVFRKTTGNEPVADLKVRAAPLKGCVVEGALMTAALDEFPILCIAAARAEGRTVFREAAELRVKESDRIEMMASALSGMGIAVETFPDGMAITGNPKWKGIFCKTAGDHRIAMSLVIAGLLAEGGNQIDDMACIKTSFPDFMNLLLGLTKPG</sequence>
<dbReference type="EC" id="2.5.1.19" evidence="3"/>
<dbReference type="InterPro" id="IPR006264">
    <property type="entry name" value="EPSP_synthase"/>
</dbReference>
<protein>
    <recommendedName>
        <fullName evidence="3">3-phosphoshikimate 1-carboxyvinyltransferase</fullName>
        <ecNumber evidence="3">2.5.1.19</ecNumber>
    </recommendedName>
</protein>
<evidence type="ECO:0000256" key="3">
    <source>
        <dbReference type="ARBA" id="ARBA00012450"/>
    </source>
</evidence>
<dbReference type="Pfam" id="PF00275">
    <property type="entry name" value="EPSP_synthase"/>
    <property type="match status" value="1"/>
</dbReference>
<dbReference type="NCBIfam" id="TIGR01356">
    <property type="entry name" value="aroA"/>
    <property type="match status" value="1"/>
</dbReference>
<dbReference type="InterPro" id="IPR001986">
    <property type="entry name" value="Enolpyruvate_Tfrase_dom"/>
</dbReference>
<dbReference type="UniPathway" id="UPA00053">
    <property type="reaction ID" value="UER00089"/>
</dbReference>
<evidence type="ECO:0000256" key="2">
    <source>
        <dbReference type="ARBA" id="ARBA00009948"/>
    </source>
</evidence>
<feature type="domain" description="Enolpyruvate transferase" evidence="9">
    <location>
        <begin position="9"/>
        <end position="428"/>
    </location>
</feature>
<reference evidence="10" key="1">
    <citation type="submission" date="2018-06" db="EMBL/GenBank/DDBJ databases">
        <authorList>
            <person name="Zhirakovskaya E."/>
        </authorList>
    </citation>
    <scope>NUCLEOTIDE SEQUENCE</scope>
</reference>
<dbReference type="GO" id="GO:0009073">
    <property type="term" value="P:aromatic amino acid family biosynthetic process"/>
    <property type="evidence" value="ECO:0007669"/>
    <property type="project" value="UniProtKB-KW"/>
</dbReference>
<dbReference type="InterPro" id="IPR023193">
    <property type="entry name" value="EPSP_synthase_CS"/>
</dbReference>
<dbReference type="EMBL" id="UOGF01000079">
    <property type="protein sequence ID" value="VAX31881.1"/>
    <property type="molecule type" value="Genomic_DNA"/>
</dbReference>
<proteinExistence type="inferred from homology"/>
<evidence type="ECO:0000256" key="6">
    <source>
        <dbReference type="ARBA" id="ARBA00022679"/>
    </source>
</evidence>
<evidence type="ECO:0000256" key="7">
    <source>
        <dbReference type="ARBA" id="ARBA00023141"/>
    </source>
</evidence>
<evidence type="ECO:0000256" key="5">
    <source>
        <dbReference type="ARBA" id="ARBA00022605"/>
    </source>
</evidence>
<evidence type="ECO:0000256" key="1">
    <source>
        <dbReference type="ARBA" id="ARBA00004811"/>
    </source>
</evidence>
<dbReference type="InterPro" id="IPR036968">
    <property type="entry name" value="Enolpyruvate_Tfrase_sf"/>
</dbReference>
<dbReference type="Gene3D" id="3.65.10.10">
    <property type="entry name" value="Enolpyruvate transferase domain"/>
    <property type="match status" value="2"/>
</dbReference>
<dbReference type="PANTHER" id="PTHR21090">
    <property type="entry name" value="AROM/DEHYDROQUINATE SYNTHASE"/>
    <property type="match status" value="1"/>
</dbReference>
<dbReference type="PROSITE" id="PS00104">
    <property type="entry name" value="EPSP_SYNTHASE_1"/>
    <property type="match status" value="1"/>
</dbReference>
<dbReference type="CDD" id="cd01556">
    <property type="entry name" value="EPSP_synthase"/>
    <property type="match status" value="1"/>
</dbReference>
<accession>A0A3B1CZ73</accession>
<dbReference type="InterPro" id="IPR013792">
    <property type="entry name" value="RNA3'P_cycl/enolpyr_Trfase_a/b"/>
</dbReference>
<comment type="catalytic activity">
    <reaction evidence="8">
        <text>3-phosphoshikimate + phosphoenolpyruvate = 5-O-(1-carboxyvinyl)-3-phosphoshikimate + phosphate</text>
        <dbReference type="Rhea" id="RHEA:21256"/>
        <dbReference type="ChEBI" id="CHEBI:43474"/>
        <dbReference type="ChEBI" id="CHEBI:57701"/>
        <dbReference type="ChEBI" id="CHEBI:58702"/>
        <dbReference type="ChEBI" id="CHEBI:145989"/>
        <dbReference type="EC" id="2.5.1.19"/>
    </reaction>
    <physiologicalReaction direction="left-to-right" evidence="8">
        <dbReference type="Rhea" id="RHEA:21257"/>
    </physiologicalReaction>
</comment>
<dbReference type="AlphaFoldDB" id="A0A3B1CZ73"/>
<dbReference type="GO" id="GO:0003866">
    <property type="term" value="F:3-phosphoshikimate 1-carboxyvinyltransferase activity"/>
    <property type="evidence" value="ECO:0007669"/>
    <property type="project" value="UniProtKB-EC"/>
</dbReference>
<keyword evidence="6 10" id="KW-0808">Transferase</keyword>
<evidence type="ECO:0000256" key="4">
    <source>
        <dbReference type="ARBA" id="ARBA00022490"/>
    </source>
</evidence>
<gene>
    <name evidence="10" type="ORF">MNBD_NITROSPIRAE01-1378</name>
</gene>
<keyword evidence="4" id="KW-0963">Cytoplasm</keyword>
<dbReference type="PANTHER" id="PTHR21090:SF5">
    <property type="entry name" value="PENTAFUNCTIONAL AROM POLYPEPTIDE"/>
    <property type="match status" value="1"/>
</dbReference>
<evidence type="ECO:0000256" key="8">
    <source>
        <dbReference type="ARBA" id="ARBA00044633"/>
    </source>
</evidence>
<organism evidence="10">
    <name type="scientific">hydrothermal vent metagenome</name>
    <dbReference type="NCBI Taxonomy" id="652676"/>
    <lineage>
        <taxon>unclassified sequences</taxon>
        <taxon>metagenomes</taxon>
        <taxon>ecological metagenomes</taxon>
    </lineage>
</organism>
<dbReference type="HAMAP" id="MF_00210">
    <property type="entry name" value="EPSP_synth"/>
    <property type="match status" value="1"/>
</dbReference>
<evidence type="ECO:0000259" key="9">
    <source>
        <dbReference type="Pfam" id="PF00275"/>
    </source>
</evidence>
<keyword evidence="5" id="KW-0028">Amino-acid biosynthesis</keyword>
<evidence type="ECO:0000313" key="10">
    <source>
        <dbReference type="EMBL" id="VAX31881.1"/>
    </source>
</evidence>
<comment type="pathway">
    <text evidence="1">Metabolic intermediate biosynthesis; chorismate biosynthesis; chorismate from D-erythrose 4-phosphate and phosphoenolpyruvate: step 6/7.</text>
</comment>
<name>A0A3B1CZ73_9ZZZZ</name>